<feature type="transmembrane region" description="Helical" evidence="6">
    <location>
        <begin position="422"/>
        <end position="443"/>
    </location>
</feature>
<keyword evidence="9" id="KW-1185">Reference proteome</keyword>
<dbReference type="GO" id="GO:0022857">
    <property type="term" value="F:transmembrane transporter activity"/>
    <property type="evidence" value="ECO:0007669"/>
    <property type="project" value="InterPro"/>
</dbReference>
<feature type="transmembrane region" description="Helical" evidence="6">
    <location>
        <begin position="199"/>
        <end position="219"/>
    </location>
</feature>
<evidence type="ECO:0000313" key="8">
    <source>
        <dbReference type="EMBL" id="TFL00743.1"/>
    </source>
</evidence>
<dbReference type="GO" id="GO:0016020">
    <property type="term" value="C:membrane"/>
    <property type="evidence" value="ECO:0007669"/>
    <property type="project" value="UniProtKB-SubCell"/>
</dbReference>
<reference evidence="8 9" key="1">
    <citation type="journal article" date="2019" name="Nat. Ecol. Evol.">
        <title>Megaphylogeny resolves global patterns of mushroom evolution.</title>
        <authorList>
            <person name="Varga T."/>
            <person name="Krizsan K."/>
            <person name="Foldi C."/>
            <person name="Dima B."/>
            <person name="Sanchez-Garcia M."/>
            <person name="Sanchez-Ramirez S."/>
            <person name="Szollosi G.J."/>
            <person name="Szarkandi J.G."/>
            <person name="Papp V."/>
            <person name="Albert L."/>
            <person name="Andreopoulos W."/>
            <person name="Angelini C."/>
            <person name="Antonin V."/>
            <person name="Barry K.W."/>
            <person name="Bougher N.L."/>
            <person name="Buchanan P."/>
            <person name="Buyck B."/>
            <person name="Bense V."/>
            <person name="Catcheside P."/>
            <person name="Chovatia M."/>
            <person name="Cooper J."/>
            <person name="Damon W."/>
            <person name="Desjardin D."/>
            <person name="Finy P."/>
            <person name="Geml J."/>
            <person name="Haridas S."/>
            <person name="Hughes K."/>
            <person name="Justo A."/>
            <person name="Karasinski D."/>
            <person name="Kautmanova I."/>
            <person name="Kiss B."/>
            <person name="Kocsube S."/>
            <person name="Kotiranta H."/>
            <person name="LaButti K.M."/>
            <person name="Lechner B.E."/>
            <person name="Liimatainen K."/>
            <person name="Lipzen A."/>
            <person name="Lukacs Z."/>
            <person name="Mihaltcheva S."/>
            <person name="Morgado L.N."/>
            <person name="Niskanen T."/>
            <person name="Noordeloos M.E."/>
            <person name="Ohm R.A."/>
            <person name="Ortiz-Santana B."/>
            <person name="Ovrebo C."/>
            <person name="Racz N."/>
            <person name="Riley R."/>
            <person name="Savchenko A."/>
            <person name="Shiryaev A."/>
            <person name="Soop K."/>
            <person name="Spirin V."/>
            <person name="Szebenyi C."/>
            <person name="Tomsovsky M."/>
            <person name="Tulloss R.E."/>
            <person name="Uehling J."/>
            <person name="Grigoriev I.V."/>
            <person name="Vagvolgyi C."/>
            <person name="Papp T."/>
            <person name="Martin F.M."/>
            <person name="Miettinen O."/>
            <person name="Hibbett D.S."/>
            <person name="Nagy L.G."/>
        </authorList>
    </citation>
    <scope>NUCLEOTIDE SEQUENCE [LARGE SCALE GENOMIC DNA]</scope>
    <source>
        <strain evidence="8 9">CBS 309.79</strain>
    </source>
</reference>
<proteinExistence type="predicted"/>
<evidence type="ECO:0000256" key="6">
    <source>
        <dbReference type="SAM" id="Phobius"/>
    </source>
</evidence>
<dbReference type="AlphaFoldDB" id="A0A5C3QF84"/>
<dbReference type="PROSITE" id="PS50850">
    <property type="entry name" value="MFS"/>
    <property type="match status" value="1"/>
</dbReference>
<evidence type="ECO:0000256" key="2">
    <source>
        <dbReference type="ARBA" id="ARBA00022448"/>
    </source>
</evidence>
<feature type="transmembrane region" description="Helical" evidence="6">
    <location>
        <begin position="163"/>
        <end position="187"/>
    </location>
</feature>
<dbReference type="FunFam" id="1.20.1250.20:FF:000013">
    <property type="entry name" value="MFS general substrate transporter"/>
    <property type="match status" value="1"/>
</dbReference>
<dbReference type="Pfam" id="PF07690">
    <property type="entry name" value="MFS_1"/>
    <property type="match status" value="1"/>
</dbReference>
<keyword evidence="3 6" id="KW-0812">Transmembrane</keyword>
<dbReference type="STRING" id="1884261.A0A5C3QF84"/>
<feature type="transmembrane region" description="Helical" evidence="6">
    <location>
        <begin position="135"/>
        <end position="156"/>
    </location>
</feature>
<feature type="transmembrane region" description="Helical" evidence="6">
    <location>
        <begin position="331"/>
        <end position="351"/>
    </location>
</feature>
<dbReference type="OrthoDB" id="2962993at2759"/>
<dbReference type="InterPro" id="IPR036259">
    <property type="entry name" value="MFS_trans_sf"/>
</dbReference>
<feature type="transmembrane region" description="Helical" evidence="6">
    <location>
        <begin position="299"/>
        <end position="319"/>
    </location>
</feature>
<sequence length="471" mass="51849">MSVDLENKGYDSKPSTISAYKEVDALERSRILRKLDFNVLPILAVLYLFSFLDRTNIGNAVLGGLKVDLNLSSQQYNIAVSIFFASYVSWEMFSNIFLKKLRPSKYIPTLCLIWGLVTTLTCLVQNFAGLVVVRIFLGLSEAALFPSICFIISMWYPRGSTCFRFAIFFSSASLAGAFGGLLARGLMTIEAPGIERWRAIFLVEGLLTMGIAVVAFFLIKDNPDQAPFLTEDDKEKLRALHEQDRPNESTEFSWDEVREAFTSGYIWVNAFQAIGVGLPIFSFSVFLPSIINGMGFSNATSQLMTVPPYAFAAVGTVLVGYSSDRQNRRGIYLQGVAIIGIIGYAIQLGTLHNGARYFGVFLITLAVYCGNALTSQWAGNNLRGHSKRATGMGFSIAFGNLAAIGGSYIYPAGHGPRYIVGHAIAMACLGLAFCTATGQSIWLRKQNERLDREANEALARGEKPDPFRYII</sequence>
<name>A0A5C3QF84_9AGAR</name>
<dbReference type="FunFam" id="1.20.1250.20:FF:000034">
    <property type="entry name" value="MFS general substrate transporter"/>
    <property type="match status" value="1"/>
</dbReference>
<organism evidence="8 9">
    <name type="scientific">Pterulicium gracile</name>
    <dbReference type="NCBI Taxonomy" id="1884261"/>
    <lineage>
        <taxon>Eukaryota</taxon>
        <taxon>Fungi</taxon>
        <taxon>Dikarya</taxon>
        <taxon>Basidiomycota</taxon>
        <taxon>Agaricomycotina</taxon>
        <taxon>Agaricomycetes</taxon>
        <taxon>Agaricomycetidae</taxon>
        <taxon>Agaricales</taxon>
        <taxon>Pleurotineae</taxon>
        <taxon>Pterulaceae</taxon>
        <taxon>Pterulicium</taxon>
    </lineage>
</organism>
<dbReference type="PANTHER" id="PTHR43791:SF36">
    <property type="entry name" value="TRANSPORTER, PUTATIVE (AFU_ORTHOLOGUE AFUA_6G08340)-RELATED"/>
    <property type="match status" value="1"/>
</dbReference>
<feature type="transmembrane region" description="Helical" evidence="6">
    <location>
        <begin position="391"/>
        <end position="410"/>
    </location>
</feature>
<evidence type="ECO:0000256" key="5">
    <source>
        <dbReference type="ARBA" id="ARBA00023136"/>
    </source>
</evidence>
<feature type="transmembrane region" description="Helical" evidence="6">
    <location>
        <begin position="266"/>
        <end position="287"/>
    </location>
</feature>
<feature type="transmembrane region" description="Helical" evidence="6">
    <location>
        <begin position="110"/>
        <end position="129"/>
    </location>
</feature>
<comment type="subcellular location">
    <subcellularLocation>
        <location evidence="1">Membrane</location>
        <topology evidence="1">Multi-pass membrane protein</topology>
    </subcellularLocation>
</comment>
<feature type="transmembrane region" description="Helical" evidence="6">
    <location>
        <begin position="357"/>
        <end position="379"/>
    </location>
</feature>
<dbReference type="Gene3D" id="1.20.1250.20">
    <property type="entry name" value="MFS general substrate transporter like domains"/>
    <property type="match status" value="2"/>
</dbReference>
<evidence type="ECO:0000256" key="3">
    <source>
        <dbReference type="ARBA" id="ARBA00022692"/>
    </source>
</evidence>
<dbReference type="InterPro" id="IPR020846">
    <property type="entry name" value="MFS_dom"/>
</dbReference>
<gene>
    <name evidence="8" type="ORF">BDV98DRAFT_93992</name>
</gene>
<feature type="transmembrane region" description="Helical" evidence="6">
    <location>
        <begin position="35"/>
        <end position="52"/>
    </location>
</feature>
<evidence type="ECO:0000313" key="9">
    <source>
        <dbReference type="Proteomes" id="UP000305067"/>
    </source>
</evidence>
<protein>
    <submittedName>
        <fullName evidence="8">Major facilitator superfamily domain-containing protein</fullName>
    </submittedName>
</protein>
<keyword evidence="2" id="KW-0813">Transport</keyword>
<dbReference type="EMBL" id="ML178827">
    <property type="protein sequence ID" value="TFL00743.1"/>
    <property type="molecule type" value="Genomic_DNA"/>
</dbReference>
<feature type="transmembrane region" description="Helical" evidence="6">
    <location>
        <begin position="78"/>
        <end position="98"/>
    </location>
</feature>
<dbReference type="Proteomes" id="UP000305067">
    <property type="component" value="Unassembled WGS sequence"/>
</dbReference>
<accession>A0A5C3QF84</accession>
<evidence type="ECO:0000259" key="7">
    <source>
        <dbReference type="PROSITE" id="PS50850"/>
    </source>
</evidence>
<dbReference type="SUPFAM" id="SSF103473">
    <property type="entry name" value="MFS general substrate transporter"/>
    <property type="match status" value="1"/>
</dbReference>
<dbReference type="PANTHER" id="PTHR43791">
    <property type="entry name" value="PERMEASE-RELATED"/>
    <property type="match status" value="1"/>
</dbReference>
<feature type="domain" description="Major facilitator superfamily (MFS) profile" evidence="7">
    <location>
        <begin position="39"/>
        <end position="439"/>
    </location>
</feature>
<dbReference type="InterPro" id="IPR011701">
    <property type="entry name" value="MFS"/>
</dbReference>
<keyword evidence="5 6" id="KW-0472">Membrane</keyword>
<evidence type="ECO:0000256" key="1">
    <source>
        <dbReference type="ARBA" id="ARBA00004141"/>
    </source>
</evidence>
<evidence type="ECO:0000256" key="4">
    <source>
        <dbReference type="ARBA" id="ARBA00022989"/>
    </source>
</evidence>
<keyword evidence="4 6" id="KW-1133">Transmembrane helix</keyword>